<organism evidence="2 3">
    <name type="scientific">Eleusine coracana subsp. coracana</name>
    <dbReference type="NCBI Taxonomy" id="191504"/>
    <lineage>
        <taxon>Eukaryota</taxon>
        <taxon>Viridiplantae</taxon>
        <taxon>Streptophyta</taxon>
        <taxon>Embryophyta</taxon>
        <taxon>Tracheophyta</taxon>
        <taxon>Spermatophyta</taxon>
        <taxon>Magnoliopsida</taxon>
        <taxon>Liliopsida</taxon>
        <taxon>Poales</taxon>
        <taxon>Poaceae</taxon>
        <taxon>PACMAD clade</taxon>
        <taxon>Chloridoideae</taxon>
        <taxon>Cynodonteae</taxon>
        <taxon>Eleusininae</taxon>
        <taxon>Eleusine</taxon>
    </lineage>
</organism>
<comment type="caution">
    <text evidence="2">The sequence shown here is derived from an EMBL/GenBank/DDBJ whole genome shotgun (WGS) entry which is preliminary data.</text>
</comment>
<proteinExistence type="predicted"/>
<protein>
    <submittedName>
        <fullName evidence="2">Uncharacterized protein</fullName>
    </submittedName>
</protein>
<dbReference type="EMBL" id="BQKI01000004">
    <property type="protein sequence ID" value="GJM92757.1"/>
    <property type="molecule type" value="Genomic_DNA"/>
</dbReference>
<feature type="compositionally biased region" description="Polar residues" evidence="1">
    <location>
        <begin position="26"/>
        <end position="35"/>
    </location>
</feature>
<reference evidence="2" key="2">
    <citation type="submission" date="2021-12" db="EMBL/GenBank/DDBJ databases">
        <title>Resequencing data analysis of finger millet.</title>
        <authorList>
            <person name="Hatakeyama M."/>
            <person name="Aluri S."/>
            <person name="Balachadran M.T."/>
            <person name="Sivarajan S.R."/>
            <person name="Poveda L."/>
            <person name="Shimizu-Inatsugi R."/>
            <person name="Schlapbach R."/>
            <person name="Sreeman S.M."/>
            <person name="Shimizu K.K."/>
        </authorList>
    </citation>
    <scope>NUCLEOTIDE SEQUENCE</scope>
</reference>
<name>A0AAV5C4M8_ELECO</name>
<feature type="region of interest" description="Disordered" evidence="1">
    <location>
        <begin position="16"/>
        <end position="40"/>
    </location>
</feature>
<keyword evidence="3" id="KW-1185">Reference proteome</keyword>
<gene>
    <name evidence="2" type="primary">ga09252</name>
    <name evidence="2" type="ORF">PR202_ga09252</name>
</gene>
<evidence type="ECO:0000313" key="2">
    <source>
        <dbReference type="EMBL" id="GJM92757.1"/>
    </source>
</evidence>
<evidence type="ECO:0000313" key="3">
    <source>
        <dbReference type="Proteomes" id="UP001054889"/>
    </source>
</evidence>
<sequence length="119" mass="13283">MEARRVLTARRLSSARRVLARKRQRPSASANSARKLQQREIAAGPGNSFAASFTRERFCSIRLQVAMELGPIAMELHPTATSFAPQPWSSVRRPRVRVVAARTRATAGGGGSDRERRRW</sequence>
<dbReference type="AlphaFoldDB" id="A0AAV5C4M8"/>
<dbReference type="Proteomes" id="UP001054889">
    <property type="component" value="Unassembled WGS sequence"/>
</dbReference>
<reference evidence="2" key="1">
    <citation type="journal article" date="2018" name="DNA Res.">
        <title>Multiple hybrid de novo genome assembly of finger millet, an orphan allotetraploid crop.</title>
        <authorList>
            <person name="Hatakeyama M."/>
            <person name="Aluri S."/>
            <person name="Balachadran M.T."/>
            <person name="Sivarajan S.R."/>
            <person name="Patrignani A."/>
            <person name="Gruter S."/>
            <person name="Poveda L."/>
            <person name="Shimizu-Inatsugi R."/>
            <person name="Baeten J."/>
            <person name="Francoijs K.J."/>
            <person name="Nataraja K.N."/>
            <person name="Reddy Y.A.N."/>
            <person name="Phadnis S."/>
            <person name="Ravikumar R.L."/>
            <person name="Schlapbach R."/>
            <person name="Sreeman S.M."/>
            <person name="Shimizu K.K."/>
        </authorList>
    </citation>
    <scope>NUCLEOTIDE SEQUENCE</scope>
</reference>
<evidence type="ECO:0000256" key="1">
    <source>
        <dbReference type="SAM" id="MobiDB-lite"/>
    </source>
</evidence>
<accession>A0AAV5C4M8</accession>